<dbReference type="InterPro" id="IPR014054">
    <property type="entry name" value="Phage_regulatory_Rha"/>
</dbReference>
<proteinExistence type="predicted"/>
<evidence type="ECO:0000313" key="1">
    <source>
        <dbReference type="EMBL" id="SMF34993.1"/>
    </source>
</evidence>
<protein>
    <submittedName>
        <fullName evidence="1">Phage regulatory protein, rha family</fullName>
    </submittedName>
</protein>
<dbReference type="AlphaFoldDB" id="A0A1Y6C3V8"/>
<organism evidence="1 2">
    <name type="scientific">Pseudobacteriovorax antillogorgiicola</name>
    <dbReference type="NCBI Taxonomy" id="1513793"/>
    <lineage>
        <taxon>Bacteria</taxon>
        <taxon>Pseudomonadati</taxon>
        <taxon>Bdellovibrionota</taxon>
        <taxon>Oligoflexia</taxon>
        <taxon>Oligoflexales</taxon>
        <taxon>Pseudobacteriovoracaceae</taxon>
        <taxon>Pseudobacteriovorax</taxon>
    </lineage>
</organism>
<dbReference type="NCBIfam" id="TIGR02681">
    <property type="entry name" value="phage_pRha"/>
    <property type="match status" value="1"/>
</dbReference>
<dbReference type="RefSeq" id="WP_159455389.1">
    <property type="nucleotide sequence ID" value="NZ_FWZT01000010.1"/>
</dbReference>
<dbReference type="Pfam" id="PF09669">
    <property type="entry name" value="Phage_pRha"/>
    <property type="match status" value="1"/>
</dbReference>
<dbReference type="Proteomes" id="UP000192907">
    <property type="component" value="Unassembled WGS sequence"/>
</dbReference>
<name>A0A1Y6C3V8_9BACT</name>
<sequence length="225" mass="26289">MSKVINLSNDLVYVRDEEPITTSLKVAEVFGKNHCDVIRAIRKKSRNYTKSFTERNFAFSEYLDETGKSNPMYELTRNGFAVLALGFTGKLASEFQEKFMEEFDRRGRIINELNFALPKSRRKNRHKFGYYQVDVTPDGKTETTWVTGAKTIEEMNELENHSRLQSKRLKTALGHFKAFLENLSDRERYQEKYIDMMDDLGELVGKFKFEQKGPAMFSHPFLMMS</sequence>
<reference evidence="2" key="1">
    <citation type="submission" date="2017-04" db="EMBL/GenBank/DDBJ databases">
        <authorList>
            <person name="Varghese N."/>
            <person name="Submissions S."/>
        </authorList>
    </citation>
    <scope>NUCLEOTIDE SEQUENCE [LARGE SCALE GENOMIC DNA]</scope>
    <source>
        <strain evidence="2">RKEM611</strain>
    </source>
</reference>
<evidence type="ECO:0000313" key="2">
    <source>
        <dbReference type="Proteomes" id="UP000192907"/>
    </source>
</evidence>
<gene>
    <name evidence="1" type="ORF">SAMN06296036_110190</name>
</gene>
<accession>A0A1Y6C3V8</accession>
<keyword evidence="2" id="KW-1185">Reference proteome</keyword>
<dbReference type="EMBL" id="FWZT01000010">
    <property type="protein sequence ID" value="SMF34993.1"/>
    <property type="molecule type" value="Genomic_DNA"/>
</dbReference>
<dbReference type="STRING" id="1513793.SAMN06296036_110190"/>